<keyword evidence="4" id="KW-1185">Reference proteome</keyword>
<evidence type="ECO:0000313" key="3">
    <source>
        <dbReference type="EMBL" id="TFJ93461.1"/>
    </source>
</evidence>
<dbReference type="EMBL" id="SRHY01000006">
    <property type="protein sequence ID" value="TFJ93461.1"/>
    <property type="molecule type" value="Genomic_DNA"/>
</dbReference>
<feature type="transmembrane region" description="Helical" evidence="1">
    <location>
        <begin position="6"/>
        <end position="24"/>
    </location>
</feature>
<sequence>MLKTNLYILMANIGLIISFFYWSASEFTLLQFLNTTFYVVLIYMIISLVTYTIKGGFYDGVTFGFRRFRSVMSKDGDPLEEWREKPAPSARVNSTFYRIVRFQWVALLLLLLILILIYYS</sequence>
<protein>
    <submittedName>
        <fullName evidence="3">DUF3899 domain-containing protein</fullName>
    </submittedName>
</protein>
<evidence type="ECO:0000313" key="4">
    <source>
        <dbReference type="Proteomes" id="UP000298484"/>
    </source>
</evidence>
<feature type="domain" description="DUF3899" evidence="2">
    <location>
        <begin position="34"/>
        <end position="115"/>
    </location>
</feature>
<gene>
    <name evidence="3" type="ORF">E4U82_07275</name>
</gene>
<keyword evidence="1" id="KW-0812">Transmembrane</keyword>
<reference evidence="3 4" key="1">
    <citation type="submission" date="2019-03" db="EMBL/GenBank/DDBJ databases">
        <title>Genome sequence of Lentibacillus salicampi ATCC BAA-719.</title>
        <authorList>
            <person name="Maclea K.S."/>
            <person name="Simoes Junior M."/>
        </authorList>
    </citation>
    <scope>NUCLEOTIDE SEQUENCE [LARGE SCALE GENOMIC DNA]</scope>
    <source>
        <strain evidence="3 4">ATCC BAA-719</strain>
    </source>
</reference>
<dbReference type="RefSeq" id="WP_135109543.1">
    <property type="nucleotide sequence ID" value="NZ_SRHY01000006.1"/>
</dbReference>
<keyword evidence="1" id="KW-0472">Membrane</keyword>
<name>A0A4Y9AGF0_9BACI</name>
<feature type="transmembrane region" description="Helical" evidence="1">
    <location>
        <begin position="102"/>
        <end position="119"/>
    </location>
</feature>
<dbReference type="Pfam" id="PF13038">
    <property type="entry name" value="DUF3899"/>
    <property type="match status" value="1"/>
</dbReference>
<dbReference type="AlphaFoldDB" id="A0A4Y9AGF0"/>
<comment type="caution">
    <text evidence="3">The sequence shown here is derived from an EMBL/GenBank/DDBJ whole genome shotgun (WGS) entry which is preliminary data.</text>
</comment>
<evidence type="ECO:0000259" key="2">
    <source>
        <dbReference type="Pfam" id="PF13038"/>
    </source>
</evidence>
<keyword evidence="1" id="KW-1133">Transmembrane helix</keyword>
<evidence type="ECO:0000256" key="1">
    <source>
        <dbReference type="SAM" id="Phobius"/>
    </source>
</evidence>
<dbReference type="InterPro" id="IPR025007">
    <property type="entry name" value="DUF3899"/>
</dbReference>
<dbReference type="OrthoDB" id="2989943at2"/>
<dbReference type="Proteomes" id="UP000298484">
    <property type="component" value="Unassembled WGS sequence"/>
</dbReference>
<organism evidence="3 4">
    <name type="scientific">Lentibacillus salicampi</name>
    <dbReference type="NCBI Taxonomy" id="175306"/>
    <lineage>
        <taxon>Bacteria</taxon>
        <taxon>Bacillati</taxon>
        <taxon>Bacillota</taxon>
        <taxon>Bacilli</taxon>
        <taxon>Bacillales</taxon>
        <taxon>Bacillaceae</taxon>
        <taxon>Lentibacillus</taxon>
    </lineage>
</organism>
<proteinExistence type="predicted"/>
<feature type="transmembrane region" description="Helical" evidence="1">
    <location>
        <begin position="36"/>
        <end position="53"/>
    </location>
</feature>
<accession>A0A4Y9AGF0</accession>